<accession>A0A7C8GQK7</accession>
<dbReference type="GO" id="GO:0046872">
    <property type="term" value="F:metal ion binding"/>
    <property type="evidence" value="ECO:0007669"/>
    <property type="project" value="UniProtKB-KW"/>
</dbReference>
<dbReference type="OrthoDB" id="8441064at2"/>
<gene>
    <name evidence="5" type="ORF">F9U64_20735</name>
</gene>
<proteinExistence type="predicted"/>
<dbReference type="SUPFAM" id="SSF53187">
    <property type="entry name" value="Zn-dependent exopeptidases"/>
    <property type="match status" value="1"/>
</dbReference>
<keyword evidence="6" id="KW-1185">Reference proteome</keyword>
<organism evidence="5 6">
    <name type="scientific">Gracilibacillus oryzae</name>
    <dbReference type="NCBI Taxonomy" id="1672701"/>
    <lineage>
        <taxon>Bacteria</taxon>
        <taxon>Bacillati</taxon>
        <taxon>Bacillota</taxon>
        <taxon>Bacilli</taxon>
        <taxon>Bacillales</taxon>
        <taxon>Bacillaceae</taxon>
        <taxon>Gracilibacillus</taxon>
    </lineage>
</organism>
<dbReference type="RefSeq" id="WP_153406787.1">
    <property type="nucleotide sequence ID" value="NZ_ML762453.1"/>
</dbReference>
<dbReference type="InterPro" id="IPR001261">
    <property type="entry name" value="ArgE/DapE_CS"/>
</dbReference>
<dbReference type="InterPro" id="IPR007484">
    <property type="entry name" value="Peptidase_M28"/>
</dbReference>
<dbReference type="PROSITE" id="PS00758">
    <property type="entry name" value="ARGE_DAPE_CPG2_1"/>
    <property type="match status" value="1"/>
</dbReference>
<keyword evidence="2" id="KW-0479">Metal-binding</keyword>
<dbReference type="AlphaFoldDB" id="A0A7C8GQK7"/>
<dbReference type="EMBL" id="WEID01000117">
    <property type="protein sequence ID" value="KAB8126062.1"/>
    <property type="molecule type" value="Genomic_DNA"/>
</dbReference>
<evidence type="ECO:0000256" key="3">
    <source>
        <dbReference type="ARBA" id="ARBA00022801"/>
    </source>
</evidence>
<evidence type="ECO:0000256" key="2">
    <source>
        <dbReference type="ARBA" id="ARBA00022723"/>
    </source>
</evidence>
<dbReference type="GO" id="GO:0016787">
    <property type="term" value="F:hydrolase activity"/>
    <property type="evidence" value="ECO:0007669"/>
    <property type="project" value="UniProtKB-KW"/>
</dbReference>
<evidence type="ECO:0000259" key="4">
    <source>
        <dbReference type="Pfam" id="PF04389"/>
    </source>
</evidence>
<reference evidence="5 6" key="1">
    <citation type="submission" date="2019-10" db="EMBL/GenBank/DDBJ databases">
        <title>Gracilibacillus sp. nov. isolated from rice seeds.</title>
        <authorList>
            <person name="He S."/>
        </authorList>
    </citation>
    <scope>NUCLEOTIDE SEQUENCE [LARGE SCALE GENOMIC DNA]</scope>
    <source>
        <strain evidence="5 6">TD8</strain>
    </source>
</reference>
<dbReference type="PANTHER" id="PTHR42994">
    <property type="entry name" value="PEPTIDASE T"/>
    <property type="match status" value="1"/>
</dbReference>
<feature type="domain" description="Peptidase M28" evidence="4">
    <location>
        <begin position="225"/>
        <end position="383"/>
    </location>
</feature>
<name>A0A7C8GQK7_9BACI</name>
<comment type="cofactor">
    <cofactor evidence="1">
        <name>Zn(2+)</name>
        <dbReference type="ChEBI" id="CHEBI:29105"/>
    </cofactor>
</comment>
<comment type="caution">
    <text evidence="5">The sequence shown here is derived from an EMBL/GenBank/DDBJ whole genome shotgun (WGS) entry which is preliminary data.</text>
</comment>
<sequence length="416" mass="46496">MKSVEKLLVRHGLEMNDLEMMNDYATLAQLIVAKEGQNDYDIMAVITNCEVVSTYGRESSVDPHKCALPLVEIDAYVRGTSRWLNALGIYTKMSCDGHNKRPATIYLEKPLQYKQKEMLETIMPASLKMTVLGKRMAINYQKREDLLDLAEILYQVYKDPASIDYYAAQALKRELLQLLSINGESGDERQIRLYLQNKLRHILDDVYQDRAKNLLGYRYYGEGPTILLSAHMDTVEAFAEGREIIEDGTTLTSSEGILGADDRAGIAIILDVLRKVERTNFRGTIKVAFTVKEEIGCVGSGEMDQSFLEDVDAAIVVDRRNTRDIVTSFAGVEAFCSEGYGRLFEEAGRRAGMPDWKMVEGGSSDARNYARAGVPAVNLSAGYVGEHTEDEVVDYLGSYDSAKLILKALRNCGNEL</sequence>
<evidence type="ECO:0000313" key="5">
    <source>
        <dbReference type="EMBL" id="KAB8126062.1"/>
    </source>
</evidence>
<protein>
    <submittedName>
        <fullName evidence="5">M20/M25/M40 family metallo-hydrolase</fullName>
    </submittedName>
</protein>
<evidence type="ECO:0000313" key="6">
    <source>
        <dbReference type="Proteomes" id="UP000480246"/>
    </source>
</evidence>
<dbReference type="Gene3D" id="3.40.630.10">
    <property type="entry name" value="Zn peptidases"/>
    <property type="match status" value="1"/>
</dbReference>
<evidence type="ECO:0000256" key="1">
    <source>
        <dbReference type="ARBA" id="ARBA00001947"/>
    </source>
</evidence>
<dbReference type="PANTHER" id="PTHR42994:SF2">
    <property type="entry name" value="PEPTIDASE"/>
    <property type="match status" value="1"/>
</dbReference>
<dbReference type="Proteomes" id="UP000480246">
    <property type="component" value="Unassembled WGS sequence"/>
</dbReference>
<dbReference type="Pfam" id="PF04389">
    <property type="entry name" value="Peptidase_M28"/>
    <property type="match status" value="1"/>
</dbReference>
<keyword evidence="3 5" id="KW-0378">Hydrolase</keyword>